<keyword evidence="3" id="KW-1185">Reference proteome</keyword>
<organism evidence="2 3">
    <name type="scientific">Sphingobacterium paludis</name>
    <dbReference type="NCBI Taxonomy" id="1476465"/>
    <lineage>
        <taxon>Bacteria</taxon>
        <taxon>Pseudomonadati</taxon>
        <taxon>Bacteroidota</taxon>
        <taxon>Sphingobacteriia</taxon>
        <taxon>Sphingobacteriales</taxon>
        <taxon>Sphingobacteriaceae</taxon>
        <taxon>Sphingobacterium</taxon>
    </lineage>
</organism>
<comment type="caution">
    <text evidence="2">The sequence shown here is derived from an EMBL/GenBank/DDBJ whole genome shotgun (WGS) entry which is preliminary data.</text>
</comment>
<dbReference type="InterPro" id="IPR019613">
    <property type="entry name" value="DUF4198"/>
</dbReference>
<gene>
    <name evidence="2" type="ORF">B0I21_101489</name>
</gene>
<accession>A0A4V3E2K9</accession>
<feature type="chain" id="PRO_5020500224" evidence="1">
    <location>
        <begin position="24"/>
        <end position="236"/>
    </location>
</feature>
<dbReference type="AlphaFoldDB" id="A0A4V3E2K9"/>
<dbReference type="Proteomes" id="UP000294752">
    <property type="component" value="Unassembled WGS sequence"/>
</dbReference>
<keyword evidence="1" id="KW-0732">Signal</keyword>
<dbReference type="RefSeq" id="WP_133638714.1">
    <property type="nucleotide sequence ID" value="NZ_SNZV01000001.1"/>
</dbReference>
<dbReference type="EMBL" id="SNZV01000001">
    <property type="protein sequence ID" value="TDS17618.1"/>
    <property type="molecule type" value="Genomic_DNA"/>
</dbReference>
<dbReference type="OrthoDB" id="1148550at2"/>
<name>A0A4V3E2K9_9SPHI</name>
<reference evidence="2 3" key="1">
    <citation type="submission" date="2019-03" db="EMBL/GenBank/DDBJ databases">
        <title>Genomic Encyclopedia of Type Strains, Phase III (KMG-III): the genomes of soil and plant-associated and newly described type strains.</title>
        <authorList>
            <person name="Whitman W."/>
        </authorList>
    </citation>
    <scope>NUCLEOTIDE SEQUENCE [LARGE SCALE GENOMIC DNA]</scope>
    <source>
        <strain evidence="2 3">CGMCC 1.12801</strain>
    </source>
</reference>
<evidence type="ECO:0000313" key="2">
    <source>
        <dbReference type="EMBL" id="TDS17618.1"/>
    </source>
</evidence>
<feature type="signal peptide" evidence="1">
    <location>
        <begin position="1"/>
        <end position="23"/>
    </location>
</feature>
<protein>
    <submittedName>
        <fullName evidence="2">Uncharacterized protein DUF4198</fullName>
    </submittedName>
</protein>
<proteinExistence type="predicted"/>
<evidence type="ECO:0000313" key="3">
    <source>
        <dbReference type="Proteomes" id="UP000294752"/>
    </source>
</evidence>
<dbReference type="Pfam" id="PF10670">
    <property type="entry name" value="DUF4198"/>
    <property type="match status" value="1"/>
</dbReference>
<evidence type="ECO:0000256" key="1">
    <source>
        <dbReference type="SAM" id="SignalP"/>
    </source>
</evidence>
<sequence>MKSLPYLFLAFIALVLGTQQASAHAIWLESSAKATKGQAQEVRVYYGEYATGELEKIAAWYSDLKALEVIVVKPDQSEEKLTLQDKGDHFVSSFTPTEDGVYLIYTSHPTKDLGGKTRYEFTSQIAVQAGKSSAVAKSKLPYQLTVGTDAPKKGGKVALHVTHNGQPVKDQDVLLMSEAGWSKTFKTNAEGIALVDVLWSGKYVAEFGHSEEVKGTWHGQEYTATWQGLTTSFLVK</sequence>